<dbReference type="InterPro" id="IPR058245">
    <property type="entry name" value="NreC/VraR/RcsB-like_REC"/>
</dbReference>
<dbReference type="PRINTS" id="PR00038">
    <property type="entry name" value="HTHLUXR"/>
</dbReference>
<evidence type="ECO:0000259" key="6">
    <source>
        <dbReference type="PROSITE" id="PS50043"/>
    </source>
</evidence>
<dbReference type="InterPro" id="IPR000792">
    <property type="entry name" value="Tscrpt_reg_LuxR_C"/>
</dbReference>
<dbReference type="CDD" id="cd06170">
    <property type="entry name" value="LuxR_C_like"/>
    <property type="match status" value="1"/>
</dbReference>
<dbReference type="PROSITE" id="PS50043">
    <property type="entry name" value="HTH_LUXR_2"/>
    <property type="match status" value="1"/>
</dbReference>
<organism evidence="8 9">
    <name type="scientific">Streptomyces laurentii</name>
    <dbReference type="NCBI Taxonomy" id="39478"/>
    <lineage>
        <taxon>Bacteria</taxon>
        <taxon>Bacillati</taxon>
        <taxon>Actinomycetota</taxon>
        <taxon>Actinomycetes</taxon>
        <taxon>Kitasatosporales</taxon>
        <taxon>Streptomycetaceae</taxon>
        <taxon>Streptomyces</taxon>
    </lineage>
</organism>
<dbReference type="PANTHER" id="PTHR43214">
    <property type="entry name" value="TWO-COMPONENT RESPONSE REGULATOR"/>
    <property type="match status" value="1"/>
</dbReference>
<dbReference type="PROSITE" id="PS50110">
    <property type="entry name" value="RESPONSE_REGULATORY"/>
    <property type="match status" value="1"/>
</dbReference>
<evidence type="ECO:0000313" key="9">
    <source>
        <dbReference type="Proteomes" id="UP000217676"/>
    </source>
</evidence>
<dbReference type="InterPro" id="IPR039420">
    <property type="entry name" value="WalR-like"/>
</dbReference>
<evidence type="ECO:0000313" key="8">
    <source>
        <dbReference type="EMBL" id="BAU85772.1"/>
    </source>
</evidence>
<dbReference type="SUPFAM" id="SSF46894">
    <property type="entry name" value="C-terminal effector domain of the bipartite response regulators"/>
    <property type="match status" value="1"/>
</dbReference>
<reference evidence="8 9" key="1">
    <citation type="journal article" date="2016" name="Genome Announc.">
        <title>Complete Genome Sequence of Thiostrepton-Producing Streptomyces laurentii ATCC 31255.</title>
        <authorList>
            <person name="Doi K."/>
            <person name="Fujino Y."/>
            <person name="Nagayoshi Y."/>
            <person name="Ohshima T."/>
            <person name="Ogata S."/>
        </authorList>
    </citation>
    <scope>NUCLEOTIDE SEQUENCE [LARGE SCALE GENOMIC DNA]</scope>
    <source>
        <strain evidence="8 9">ATCC 31255</strain>
    </source>
</reference>
<dbReference type="GO" id="GO:0000160">
    <property type="term" value="P:phosphorelay signal transduction system"/>
    <property type="evidence" value="ECO:0007669"/>
    <property type="project" value="InterPro"/>
</dbReference>
<evidence type="ECO:0000256" key="5">
    <source>
        <dbReference type="PROSITE-ProRule" id="PRU00169"/>
    </source>
</evidence>
<dbReference type="Pfam" id="PF00072">
    <property type="entry name" value="Response_reg"/>
    <property type="match status" value="1"/>
</dbReference>
<keyword evidence="3" id="KW-0238">DNA-binding</keyword>
<dbReference type="Proteomes" id="UP000217676">
    <property type="component" value="Chromosome"/>
</dbReference>
<dbReference type="Pfam" id="PF00196">
    <property type="entry name" value="GerE"/>
    <property type="match status" value="1"/>
</dbReference>
<dbReference type="CDD" id="cd17535">
    <property type="entry name" value="REC_NarL-like"/>
    <property type="match status" value="1"/>
</dbReference>
<dbReference type="InterPro" id="IPR016032">
    <property type="entry name" value="Sig_transdc_resp-reg_C-effctor"/>
</dbReference>
<evidence type="ECO:0000259" key="7">
    <source>
        <dbReference type="PROSITE" id="PS50110"/>
    </source>
</evidence>
<dbReference type="RefSeq" id="WP_359880663.1">
    <property type="nucleotide sequence ID" value="NZ_JBEYHT010000041.1"/>
</dbReference>
<dbReference type="AlphaFoldDB" id="A0A169NXM1"/>
<feature type="domain" description="HTH luxR-type" evidence="6">
    <location>
        <begin position="167"/>
        <end position="232"/>
    </location>
</feature>
<name>A0A169NXM1_STRLU</name>
<keyword evidence="4" id="KW-0804">Transcription</keyword>
<keyword evidence="1 5" id="KW-0597">Phosphoprotein</keyword>
<feature type="domain" description="Response regulatory" evidence="7">
    <location>
        <begin position="20"/>
        <end position="136"/>
    </location>
</feature>
<feature type="modified residue" description="4-aspartylphosphate" evidence="5">
    <location>
        <position position="71"/>
    </location>
</feature>
<evidence type="ECO:0000256" key="1">
    <source>
        <dbReference type="ARBA" id="ARBA00022553"/>
    </source>
</evidence>
<dbReference type="GO" id="GO:0006355">
    <property type="term" value="P:regulation of DNA-templated transcription"/>
    <property type="evidence" value="ECO:0007669"/>
    <property type="project" value="InterPro"/>
</dbReference>
<dbReference type="PROSITE" id="PS00622">
    <property type="entry name" value="HTH_LUXR_1"/>
    <property type="match status" value="1"/>
</dbReference>
<gene>
    <name evidence="8" type="ORF">SLA_4888</name>
</gene>
<evidence type="ECO:0000256" key="2">
    <source>
        <dbReference type="ARBA" id="ARBA00023015"/>
    </source>
</evidence>
<dbReference type="InterPro" id="IPR001789">
    <property type="entry name" value="Sig_transdc_resp-reg_receiver"/>
</dbReference>
<evidence type="ECO:0000256" key="4">
    <source>
        <dbReference type="ARBA" id="ARBA00023163"/>
    </source>
</evidence>
<accession>A0A169NXM1</accession>
<proteinExistence type="predicted"/>
<dbReference type="Gene3D" id="3.40.50.2300">
    <property type="match status" value="1"/>
</dbReference>
<keyword evidence="2" id="KW-0805">Transcription regulation</keyword>
<keyword evidence="9" id="KW-1185">Reference proteome</keyword>
<evidence type="ECO:0000256" key="3">
    <source>
        <dbReference type="ARBA" id="ARBA00023125"/>
    </source>
</evidence>
<dbReference type="EMBL" id="AP017424">
    <property type="protein sequence ID" value="BAU85772.1"/>
    <property type="molecule type" value="Genomic_DNA"/>
</dbReference>
<protein>
    <submittedName>
        <fullName evidence="8">Two-component system response regulator</fullName>
    </submittedName>
</protein>
<dbReference type="InterPro" id="IPR011006">
    <property type="entry name" value="CheY-like_superfamily"/>
</dbReference>
<dbReference type="KEGG" id="slau:SLA_4888"/>
<dbReference type="PANTHER" id="PTHR43214:SF24">
    <property type="entry name" value="TRANSCRIPTIONAL REGULATORY PROTEIN NARL-RELATED"/>
    <property type="match status" value="1"/>
</dbReference>
<dbReference type="SMART" id="SM00421">
    <property type="entry name" value="HTH_LUXR"/>
    <property type="match status" value="1"/>
</dbReference>
<dbReference type="GO" id="GO:0003677">
    <property type="term" value="F:DNA binding"/>
    <property type="evidence" value="ECO:0007669"/>
    <property type="project" value="UniProtKB-KW"/>
</dbReference>
<sequence length="238" mass="25405">MTSPPPPPSPFSPPPSHPARVLICDDQELIRMGLRMVVDSQPDLTVVGEAADGDAAVAAVAALRPDLVLMDVRMPGRDGIAATEQLCARPDPPRILVVTTFDLDAYAYGALRAGANGFLVKDAPAEEILVTVRAVLRGEVMVGPALTRRLVERFVRHSAGAAATPARRDRLAALTERERDVLALVARGLSNGEIAGRLFVGETTVKTHLGRVLTKLGLRDRVHAVIFAYESGLVRVGD</sequence>
<dbReference type="SUPFAM" id="SSF52172">
    <property type="entry name" value="CheY-like"/>
    <property type="match status" value="1"/>
</dbReference>
<dbReference type="SMART" id="SM00448">
    <property type="entry name" value="REC"/>
    <property type="match status" value="1"/>
</dbReference>